<feature type="region of interest" description="Disordered" evidence="1">
    <location>
        <begin position="1"/>
        <end position="27"/>
    </location>
</feature>
<name>A0A5N6NE39_9ASTR</name>
<sequence length="165" mass="19126">MPLTTTWRGAMRLGQPPRKKSSSSHPIFHFEASGSSGSHQGSLIQVRIVLLSTKLCLERNLSCEIINNINYLITIKAMSLTLDVQDSIRYHCEVRKEGKEEKLAECAKAQSLVLHKPVDFGRRQRLKFYVLYEVYLCYDDMYVMHMNYVMFYKVLRLLTLVNSEC</sequence>
<dbReference type="AlphaFoldDB" id="A0A5N6NE39"/>
<accession>A0A5N6NE39</accession>
<organism evidence="2 3">
    <name type="scientific">Mikania micrantha</name>
    <name type="common">bitter vine</name>
    <dbReference type="NCBI Taxonomy" id="192012"/>
    <lineage>
        <taxon>Eukaryota</taxon>
        <taxon>Viridiplantae</taxon>
        <taxon>Streptophyta</taxon>
        <taxon>Embryophyta</taxon>
        <taxon>Tracheophyta</taxon>
        <taxon>Spermatophyta</taxon>
        <taxon>Magnoliopsida</taxon>
        <taxon>eudicotyledons</taxon>
        <taxon>Gunneridae</taxon>
        <taxon>Pentapetalae</taxon>
        <taxon>asterids</taxon>
        <taxon>campanulids</taxon>
        <taxon>Asterales</taxon>
        <taxon>Asteraceae</taxon>
        <taxon>Asteroideae</taxon>
        <taxon>Heliantheae alliance</taxon>
        <taxon>Eupatorieae</taxon>
        <taxon>Mikania</taxon>
    </lineage>
</organism>
<gene>
    <name evidence="2" type="ORF">E3N88_23737</name>
</gene>
<protein>
    <submittedName>
        <fullName evidence="2">Uncharacterized protein</fullName>
    </submittedName>
</protein>
<evidence type="ECO:0000313" key="2">
    <source>
        <dbReference type="EMBL" id="KAD4586136.1"/>
    </source>
</evidence>
<proteinExistence type="predicted"/>
<dbReference type="EMBL" id="SZYD01000012">
    <property type="protein sequence ID" value="KAD4586136.1"/>
    <property type="molecule type" value="Genomic_DNA"/>
</dbReference>
<comment type="caution">
    <text evidence="2">The sequence shown here is derived from an EMBL/GenBank/DDBJ whole genome shotgun (WGS) entry which is preliminary data.</text>
</comment>
<reference evidence="2 3" key="1">
    <citation type="submission" date="2019-05" db="EMBL/GenBank/DDBJ databases">
        <title>Mikania micrantha, genome provides insights into the molecular mechanism of rapid growth.</title>
        <authorList>
            <person name="Liu B."/>
        </authorList>
    </citation>
    <scope>NUCLEOTIDE SEQUENCE [LARGE SCALE GENOMIC DNA]</scope>
    <source>
        <strain evidence="2">NLD-2019</strain>
        <tissue evidence="2">Leaf</tissue>
    </source>
</reference>
<dbReference type="Proteomes" id="UP000326396">
    <property type="component" value="Linkage Group LG2"/>
</dbReference>
<evidence type="ECO:0000256" key="1">
    <source>
        <dbReference type="SAM" id="MobiDB-lite"/>
    </source>
</evidence>
<evidence type="ECO:0000313" key="3">
    <source>
        <dbReference type="Proteomes" id="UP000326396"/>
    </source>
</evidence>
<keyword evidence="3" id="KW-1185">Reference proteome</keyword>